<dbReference type="InterPro" id="IPR046228">
    <property type="entry name" value="DUF6261"/>
</dbReference>
<dbReference type="RefSeq" id="WP_200465591.1">
    <property type="nucleotide sequence ID" value="NZ_JAENRR010000032.1"/>
</dbReference>
<evidence type="ECO:0000313" key="1">
    <source>
        <dbReference type="EMBL" id="MBK3518363.1"/>
    </source>
</evidence>
<protein>
    <submittedName>
        <fullName evidence="1">Uncharacterized protein</fullName>
    </submittedName>
</protein>
<reference evidence="1 2" key="1">
    <citation type="submission" date="2021-01" db="EMBL/GenBank/DDBJ databases">
        <title>Carboxyliciviraga sp.nov., isolated from coastal sediments.</title>
        <authorList>
            <person name="Lu D."/>
            <person name="Zhang T."/>
        </authorList>
    </citation>
    <scope>NUCLEOTIDE SEQUENCE [LARGE SCALE GENOMIC DNA]</scope>
    <source>
        <strain evidence="1 2">N1Y132</strain>
    </source>
</reference>
<name>A0ABS1HL19_9BACT</name>
<dbReference type="EMBL" id="JAENRR010000032">
    <property type="protein sequence ID" value="MBK3518363.1"/>
    <property type="molecule type" value="Genomic_DNA"/>
</dbReference>
<keyword evidence="2" id="KW-1185">Reference proteome</keyword>
<dbReference type="Pfam" id="PF19775">
    <property type="entry name" value="DUF6261"/>
    <property type="match status" value="1"/>
</dbReference>
<dbReference type="Proteomes" id="UP000605676">
    <property type="component" value="Unassembled WGS sequence"/>
</dbReference>
<proteinExistence type="predicted"/>
<accession>A0ABS1HL19</accession>
<gene>
    <name evidence="1" type="ORF">JIV24_13550</name>
</gene>
<sequence>MKKIPRILTNTRVSEVNGLFRQMIDEFTKGDYSGDAYLSHTFGQVTDMNEQLGIAIMRDAVESDLADLDDVTDQIFTLLHGLVKGYTCHPDEAIANAAIWLFKMIEKYGLEVKNKSYREEYPLLASMIAERKTEDYQTCVAQLSGCDIRFNQLETAVDNFNAKQNDYYSVKDDRKELETASVIKKRLIDLLNDDVAPYMVVMSKVNAETYAELAQFIVNRIDESNALVRQRKSKVETID</sequence>
<comment type="caution">
    <text evidence="1">The sequence shown here is derived from an EMBL/GenBank/DDBJ whole genome shotgun (WGS) entry which is preliminary data.</text>
</comment>
<organism evidence="1 2">
    <name type="scientific">Carboxylicivirga marina</name>
    <dbReference type="NCBI Taxonomy" id="2800988"/>
    <lineage>
        <taxon>Bacteria</taxon>
        <taxon>Pseudomonadati</taxon>
        <taxon>Bacteroidota</taxon>
        <taxon>Bacteroidia</taxon>
        <taxon>Marinilabiliales</taxon>
        <taxon>Marinilabiliaceae</taxon>
        <taxon>Carboxylicivirga</taxon>
    </lineage>
</organism>
<evidence type="ECO:0000313" key="2">
    <source>
        <dbReference type="Proteomes" id="UP000605676"/>
    </source>
</evidence>